<evidence type="ECO:0000313" key="3">
    <source>
        <dbReference type="Proteomes" id="UP000052268"/>
    </source>
</evidence>
<evidence type="ECO:0008006" key="4">
    <source>
        <dbReference type="Google" id="ProtNLM"/>
    </source>
</evidence>
<reference evidence="2 3" key="2">
    <citation type="journal article" date="2015" name="G3 (Bethesda)">
        <title>Insights into Ongoing Evolution of the Hexachlorocyclohexane Catabolic Pathway from Comparative Genomics of Ten Sphingomonadaceae Strains.</title>
        <authorList>
            <person name="Pearce S.L."/>
            <person name="Oakeshott J.G."/>
            <person name="Pandey G."/>
        </authorList>
    </citation>
    <scope>NUCLEOTIDE SEQUENCE [LARGE SCALE GENOMIC DNA]</scope>
    <source>
        <strain evidence="2 3">LL02</strain>
    </source>
</reference>
<protein>
    <recommendedName>
        <fullName evidence="4">Glycosyl transferase family 1 domain-containing protein</fullName>
    </recommendedName>
</protein>
<comment type="caution">
    <text evidence="2">The sequence shown here is derived from an EMBL/GenBank/DDBJ whole genome shotgun (WGS) entry which is preliminary data.</text>
</comment>
<dbReference type="SUPFAM" id="SSF53756">
    <property type="entry name" value="UDP-Glycosyltransferase/glycogen phosphorylase"/>
    <property type="match status" value="1"/>
</dbReference>
<dbReference type="Pfam" id="PF13692">
    <property type="entry name" value="Glyco_trans_1_4"/>
    <property type="match status" value="1"/>
</dbReference>
<evidence type="ECO:0000313" key="1">
    <source>
        <dbReference type="EMBL" id="KMS50357.1"/>
    </source>
</evidence>
<dbReference type="AlphaFoldDB" id="A0A0J7XRZ5"/>
<dbReference type="PATRIC" id="fig|1114963.3.peg.3001"/>
<dbReference type="Proteomes" id="UP000052268">
    <property type="component" value="Unassembled WGS sequence"/>
</dbReference>
<proteinExistence type="predicted"/>
<evidence type="ECO:0000313" key="2">
    <source>
        <dbReference type="EMBL" id="KMS54424.1"/>
    </source>
</evidence>
<keyword evidence="3" id="KW-1185">Reference proteome</keyword>
<name>A0A0J7XRZ5_9SPHN</name>
<dbReference type="PANTHER" id="PTHR12526">
    <property type="entry name" value="GLYCOSYLTRANSFERASE"/>
    <property type="match status" value="1"/>
</dbReference>
<sequence>MNVEFHGDVDDIATWLRRLDAFVLPSDHEGTPLALIEALATGLPCVATDVGGVRNLLGDAGLLVARRNPTAIAYAVERLVNEPHLRLQLRDDAIARAGRFSLDQQAIPFLEMYQRLAA</sequence>
<dbReference type="EMBL" id="JACU01000022">
    <property type="protein sequence ID" value="KMS50357.1"/>
    <property type="molecule type" value="Genomic_DNA"/>
</dbReference>
<accession>A0A0J7XRZ5</accession>
<organism evidence="2 3">
    <name type="scientific">Novosphingobium barchaimii LL02</name>
    <dbReference type="NCBI Taxonomy" id="1114963"/>
    <lineage>
        <taxon>Bacteria</taxon>
        <taxon>Pseudomonadati</taxon>
        <taxon>Pseudomonadota</taxon>
        <taxon>Alphaproteobacteria</taxon>
        <taxon>Sphingomonadales</taxon>
        <taxon>Sphingomonadaceae</taxon>
        <taxon>Novosphingobium</taxon>
    </lineage>
</organism>
<dbReference type="EMBL" id="JACU01000006">
    <property type="protein sequence ID" value="KMS54424.1"/>
    <property type="molecule type" value="Genomic_DNA"/>
</dbReference>
<dbReference type="Gene3D" id="3.40.50.2000">
    <property type="entry name" value="Glycogen Phosphorylase B"/>
    <property type="match status" value="2"/>
</dbReference>
<gene>
    <name evidence="1" type="ORF">V474_12645</name>
    <name evidence="2" type="ORF">V474_20830</name>
</gene>
<reference evidence="2" key="1">
    <citation type="submission" date="2014-01" db="EMBL/GenBank/DDBJ databases">
        <authorList>
            <person name="Pearce S."/>
            <person name="Pandey G."/>
            <person name="Oakeshott J."/>
        </authorList>
    </citation>
    <scope>NUCLEOTIDE SEQUENCE</scope>
    <source>
        <strain evidence="2">LL02</strain>
    </source>
</reference>